<accession>A0A0N4X786</accession>
<gene>
    <name evidence="2" type="ORF">HPLM_LOCUS20220</name>
</gene>
<feature type="compositionally biased region" description="Basic and acidic residues" evidence="1">
    <location>
        <begin position="43"/>
        <end position="53"/>
    </location>
</feature>
<dbReference type="AlphaFoldDB" id="A0A0N4X786"/>
<name>A0A0N4X786_HAEPC</name>
<dbReference type="Proteomes" id="UP000268014">
    <property type="component" value="Unassembled WGS sequence"/>
</dbReference>
<dbReference type="STRING" id="6290.A0A0N4X786"/>
<reference evidence="4" key="1">
    <citation type="submission" date="2017-02" db="UniProtKB">
        <authorList>
            <consortium name="WormBaseParasite"/>
        </authorList>
    </citation>
    <scope>IDENTIFICATION</scope>
</reference>
<evidence type="ECO:0000256" key="1">
    <source>
        <dbReference type="SAM" id="MobiDB-lite"/>
    </source>
</evidence>
<reference evidence="2 3" key="2">
    <citation type="submission" date="2018-11" db="EMBL/GenBank/DDBJ databases">
        <authorList>
            <consortium name="Pathogen Informatics"/>
        </authorList>
    </citation>
    <scope>NUCLEOTIDE SEQUENCE [LARGE SCALE GENOMIC DNA]</scope>
    <source>
        <strain evidence="2 3">MHpl1</strain>
    </source>
</reference>
<dbReference type="EMBL" id="UZAF01021966">
    <property type="protein sequence ID" value="VDO82211.1"/>
    <property type="molecule type" value="Genomic_DNA"/>
</dbReference>
<organism evidence="4">
    <name type="scientific">Haemonchus placei</name>
    <name type="common">Barber's pole worm</name>
    <dbReference type="NCBI Taxonomy" id="6290"/>
    <lineage>
        <taxon>Eukaryota</taxon>
        <taxon>Metazoa</taxon>
        <taxon>Ecdysozoa</taxon>
        <taxon>Nematoda</taxon>
        <taxon>Chromadorea</taxon>
        <taxon>Rhabditida</taxon>
        <taxon>Rhabditina</taxon>
        <taxon>Rhabditomorpha</taxon>
        <taxon>Strongyloidea</taxon>
        <taxon>Trichostrongylidae</taxon>
        <taxon>Haemonchus</taxon>
    </lineage>
</organism>
<proteinExistence type="predicted"/>
<evidence type="ECO:0000313" key="4">
    <source>
        <dbReference type="WBParaSite" id="HPLM_0002022801-mRNA-1"/>
    </source>
</evidence>
<keyword evidence="3" id="KW-1185">Reference proteome</keyword>
<evidence type="ECO:0000313" key="2">
    <source>
        <dbReference type="EMBL" id="VDO82211.1"/>
    </source>
</evidence>
<protein>
    <submittedName>
        <fullName evidence="4">DUF4192 family protein</fullName>
    </submittedName>
</protein>
<dbReference type="WBParaSite" id="HPLM_0002022801-mRNA-1">
    <property type="protein sequence ID" value="HPLM_0002022801-mRNA-1"/>
    <property type="gene ID" value="HPLM_0002022801"/>
</dbReference>
<sequence length="88" mass="10183">MLISALRSSLTSEELETFNNALRREPSRDVDEIEDSPAAGMSGRERERAKTEEGQESQSWLSLIYDVPPLSTFLMGSYWNDKRFLRQR</sequence>
<feature type="region of interest" description="Disordered" evidence="1">
    <location>
        <begin position="20"/>
        <end position="58"/>
    </location>
</feature>
<dbReference type="OrthoDB" id="7873042at2759"/>
<evidence type="ECO:0000313" key="3">
    <source>
        <dbReference type="Proteomes" id="UP000268014"/>
    </source>
</evidence>